<organism evidence="1 2">
    <name type="scientific">Liparis tanakae</name>
    <name type="common">Tanaka's snailfish</name>
    <dbReference type="NCBI Taxonomy" id="230148"/>
    <lineage>
        <taxon>Eukaryota</taxon>
        <taxon>Metazoa</taxon>
        <taxon>Chordata</taxon>
        <taxon>Craniata</taxon>
        <taxon>Vertebrata</taxon>
        <taxon>Euteleostomi</taxon>
        <taxon>Actinopterygii</taxon>
        <taxon>Neopterygii</taxon>
        <taxon>Teleostei</taxon>
        <taxon>Neoteleostei</taxon>
        <taxon>Acanthomorphata</taxon>
        <taxon>Eupercaria</taxon>
        <taxon>Perciformes</taxon>
        <taxon>Cottioidei</taxon>
        <taxon>Cottales</taxon>
        <taxon>Liparidae</taxon>
        <taxon>Liparis</taxon>
    </lineage>
</organism>
<dbReference type="Proteomes" id="UP000314294">
    <property type="component" value="Unassembled WGS sequence"/>
</dbReference>
<dbReference type="OrthoDB" id="6021714at2759"/>
<dbReference type="EMBL" id="SRLO01000080">
    <property type="protein sequence ID" value="TNN77801.1"/>
    <property type="molecule type" value="Genomic_DNA"/>
</dbReference>
<evidence type="ECO:0000313" key="1">
    <source>
        <dbReference type="EMBL" id="TNN77801.1"/>
    </source>
</evidence>
<sequence length="115" mass="12679">MEEGTRRIEGAVEGRARNPDEETLAELLIQDKRQKQDPSSIEEELLLDHGLLSCLEETDQSDLFMELGVAGRSQLLTDRDPVLGGTQGLCDTAFLMGDIFAPRPQDLSPPHTAMT</sequence>
<proteinExistence type="predicted"/>
<accession>A0A4Z2IJ66</accession>
<protein>
    <submittedName>
        <fullName evidence="1">Uncharacterized protein</fullName>
    </submittedName>
</protein>
<evidence type="ECO:0000313" key="2">
    <source>
        <dbReference type="Proteomes" id="UP000314294"/>
    </source>
</evidence>
<keyword evidence="2" id="KW-1185">Reference proteome</keyword>
<gene>
    <name evidence="1" type="ORF">EYF80_012099</name>
</gene>
<comment type="caution">
    <text evidence="1">The sequence shown here is derived from an EMBL/GenBank/DDBJ whole genome shotgun (WGS) entry which is preliminary data.</text>
</comment>
<dbReference type="AlphaFoldDB" id="A0A4Z2IJ66"/>
<reference evidence="1 2" key="1">
    <citation type="submission" date="2019-03" db="EMBL/GenBank/DDBJ databases">
        <title>First draft genome of Liparis tanakae, snailfish: a comprehensive survey of snailfish specific genes.</title>
        <authorList>
            <person name="Kim W."/>
            <person name="Song I."/>
            <person name="Jeong J.-H."/>
            <person name="Kim D."/>
            <person name="Kim S."/>
            <person name="Ryu S."/>
            <person name="Song J.Y."/>
            <person name="Lee S.K."/>
        </authorList>
    </citation>
    <scope>NUCLEOTIDE SEQUENCE [LARGE SCALE GENOMIC DNA]</scope>
    <source>
        <tissue evidence="1">Muscle</tissue>
    </source>
</reference>
<name>A0A4Z2IJ66_9TELE</name>